<feature type="region of interest" description="Disordered" evidence="3">
    <location>
        <begin position="448"/>
        <end position="490"/>
    </location>
</feature>
<evidence type="ECO:0000313" key="6">
    <source>
        <dbReference type="RefSeq" id="XP_019626309.1"/>
    </source>
</evidence>
<dbReference type="InterPro" id="IPR047416">
    <property type="entry name" value="XPF_nuclease_Mus81"/>
</dbReference>
<dbReference type="SMART" id="SM00891">
    <property type="entry name" value="ERCC4"/>
    <property type="match status" value="1"/>
</dbReference>
<dbReference type="PANTHER" id="PTHR13451">
    <property type="entry name" value="CLASS II CROSSOVER JUNCTION ENDONUCLEASE MUS81"/>
    <property type="match status" value="1"/>
</dbReference>
<protein>
    <recommendedName>
        <fullName evidence="2">Crossover junction endonuclease MUS81</fullName>
        <ecNumber evidence="2">3.1.22.-</ecNumber>
    </recommendedName>
</protein>
<comment type="cofactor">
    <cofactor evidence="2">
        <name>Mg(2+)</name>
        <dbReference type="ChEBI" id="CHEBI:18420"/>
    </cofactor>
</comment>
<keyword evidence="2" id="KW-0539">Nucleus</keyword>
<feature type="compositionally biased region" description="Polar residues" evidence="3">
    <location>
        <begin position="830"/>
        <end position="892"/>
    </location>
</feature>
<dbReference type="PROSITE" id="PS51140">
    <property type="entry name" value="CUE"/>
    <property type="match status" value="1"/>
</dbReference>
<evidence type="ECO:0000256" key="2">
    <source>
        <dbReference type="RuleBase" id="RU369042"/>
    </source>
</evidence>
<dbReference type="GO" id="GO:0048257">
    <property type="term" value="F:3'-flap endonuclease activity"/>
    <property type="evidence" value="ECO:0007669"/>
    <property type="project" value="TreeGrafter"/>
</dbReference>
<name>A0A6P4YX32_BRABE</name>
<keyword evidence="2" id="KW-0540">Nuclease</keyword>
<comment type="function">
    <text evidence="2">Interacts with EME1 to form a DNA structure-specific endonuclease with substrate preference for branched DNA structures with a 5'-end at the branch nick. Typical substrates include 3'-flap structures, D-loops, replication forks and nicked Holliday junctions. May be required in mitosis for the processing of stalled or collapsed replication fork intermediates. May be required in meiosis for the repair of meiosis-specific double strand breaks subsequent to single-end invasion (SEI).</text>
</comment>
<dbReference type="Gene3D" id="3.40.50.10130">
    <property type="match status" value="1"/>
</dbReference>
<feature type="compositionally biased region" description="Acidic residues" evidence="3">
    <location>
        <begin position="607"/>
        <end position="623"/>
    </location>
</feature>
<organism evidence="5 6">
    <name type="scientific">Branchiostoma belcheri</name>
    <name type="common">Amphioxus</name>
    <dbReference type="NCBI Taxonomy" id="7741"/>
    <lineage>
        <taxon>Eukaryota</taxon>
        <taxon>Metazoa</taxon>
        <taxon>Chordata</taxon>
        <taxon>Cephalochordata</taxon>
        <taxon>Leptocardii</taxon>
        <taxon>Amphioxiformes</taxon>
        <taxon>Branchiostomatidae</taxon>
        <taxon>Branchiostoma</taxon>
    </lineage>
</organism>
<evidence type="ECO:0000313" key="5">
    <source>
        <dbReference type="Proteomes" id="UP000515135"/>
    </source>
</evidence>
<feature type="compositionally biased region" description="Polar residues" evidence="3">
    <location>
        <begin position="547"/>
        <end position="556"/>
    </location>
</feature>
<dbReference type="GO" id="GO:0008821">
    <property type="term" value="F:crossover junction DNA endonuclease activity"/>
    <property type="evidence" value="ECO:0007669"/>
    <property type="project" value="UniProtKB-UniRule"/>
</dbReference>
<dbReference type="CDD" id="cd20074">
    <property type="entry name" value="XPF_nuclease_Mus81"/>
    <property type="match status" value="1"/>
</dbReference>
<keyword evidence="5" id="KW-1185">Reference proteome</keyword>
<feature type="region of interest" description="Disordered" evidence="3">
    <location>
        <begin position="698"/>
        <end position="937"/>
    </location>
</feature>
<dbReference type="GO" id="GO:0046872">
    <property type="term" value="F:metal ion binding"/>
    <property type="evidence" value="ECO:0007669"/>
    <property type="project" value="UniProtKB-UniRule"/>
</dbReference>
<keyword evidence="2" id="KW-0255">Endonuclease</keyword>
<dbReference type="GO" id="GO:0043130">
    <property type="term" value="F:ubiquitin binding"/>
    <property type="evidence" value="ECO:0007669"/>
    <property type="project" value="InterPro"/>
</dbReference>
<evidence type="ECO:0000259" key="4">
    <source>
        <dbReference type="PROSITE" id="PS51140"/>
    </source>
</evidence>
<dbReference type="AlphaFoldDB" id="A0A6P4YX32"/>
<feature type="compositionally biased region" description="Basic and acidic residues" evidence="3">
    <location>
        <begin position="596"/>
        <end position="606"/>
    </location>
</feature>
<dbReference type="PANTHER" id="PTHR13451:SF0">
    <property type="entry name" value="CROSSOVER JUNCTION ENDONUCLEASE MUS81"/>
    <property type="match status" value="1"/>
</dbReference>
<keyword evidence="2" id="KW-0227">DNA damage</keyword>
<dbReference type="CDD" id="cd14279">
    <property type="entry name" value="CUE"/>
    <property type="match status" value="1"/>
</dbReference>
<feature type="compositionally biased region" description="Polar residues" evidence="3">
    <location>
        <begin position="629"/>
        <end position="644"/>
    </location>
</feature>
<comment type="similarity">
    <text evidence="2">Belongs to the XPF family.</text>
</comment>
<proteinExistence type="inferred from homology"/>
<evidence type="ECO:0000256" key="1">
    <source>
        <dbReference type="ARBA" id="ARBA00022801"/>
    </source>
</evidence>
<dbReference type="GO" id="GO:0006308">
    <property type="term" value="P:DNA catabolic process"/>
    <property type="evidence" value="ECO:0007669"/>
    <property type="project" value="UniProtKB-UniRule"/>
</dbReference>
<dbReference type="Pfam" id="PF02845">
    <property type="entry name" value="CUE"/>
    <property type="match status" value="1"/>
</dbReference>
<dbReference type="InterPro" id="IPR033309">
    <property type="entry name" value="Mus81"/>
</dbReference>
<dbReference type="InterPro" id="IPR011335">
    <property type="entry name" value="Restrct_endonuc-II-like"/>
</dbReference>
<dbReference type="GO" id="GO:0000712">
    <property type="term" value="P:resolution of meiotic recombination intermediates"/>
    <property type="evidence" value="ECO:0007669"/>
    <property type="project" value="TreeGrafter"/>
</dbReference>
<keyword evidence="2" id="KW-0479">Metal-binding</keyword>
<dbReference type="GO" id="GO:0003677">
    <property type="term" value="F:DNA binding"/>
    <property type="evidence" value="ECO:0007669"/>
    <property type="project" value="UniProtKB-UniRule"/>
</dbReference>
<feature type="compositionally biased region" description="Polar residues" evidence="3">
    <location>
        <begin position="773"/>
        <end position="785"/>
    </location>
</feature>
<dbReference type="EC" id="3.1.22.-" evidence="2"/>
<reference evidence="6" key="1">
    <citation type="submission" date="2025-08" db="UniProtKB">
        <authorList>
            <consortium name="RefSeq"/>
        </authorList>
    </citation>
    <scope>IDENTIFICATION</scope>
    <source>
        <tissue evidence="6">Gonad</tissue>
    </source>
</reference>
<dbReference type="Pfam" id="PF02732">
    <property type="entry name" value="ERCC4"/>
    <property type="match status" value="1"/>
</dbReference>
<dbReference type="GO" id="GO:0048476">
    <property type="term" value="C:Holliday junction resolvase complex"/>
    <property type="evidence" value="ECO:0007669"/>
    <property type="project" value="UniProtKB-UniRule"/>
</dbReference>
<dbReference type="RefSeq" id="XP_019626309.1">
    <property type="nucleotide sequence ID" value="XM_019770750.1"/>
</dbReference>
<keyword evidence="1 2" id="KW-0378">Hydrolase</keyword>
<dbReference type="SUPFAM" id="SSF52980">
    <property type="entry name" value="Restriction endonuclease-like"/>
    <property type="match status" value="1"/>
</dbReference>
<comment type="subunit">
    <text evidence="2">Interacts with EME1.</text>
</comment>
<feature type="region of interest" description="Disordered" evidence="3">
    <location>
        <begin position="513"/>
        <end position="646"/>
    </location>
</feature>
<feature type="domain" description="CUE" evidence="4">
    <location>
        <begin position="938"/>
        <end position="981"/>
    </location>
</feature>
<comment type="subcellular location">
    <subcellularLocation>
        <location evidence="2">Nucleus</location>
    </subcellularLocation>
</comment>
<feature type="region of interest" description="Disordered" evidence="3">
    <location>
        <begin position="203"/>
        <end position="232"/>
    </location>
</feature>
<accession>A0A6P4YX32</accession>
<dbReference type="GO" id="GO:0000727">
    <property type="term" value="P:double-strand break repair via break-induced replication"/>
    <property type="evidence" value="ECO:0007669"/>
    <property type="project" value="UniProtKB-UniRule"/>
</dbReference>
<dbReference type="Proteomes" id="UP000515135">
    <property type="component" value="Unplaced"/>
</dbReference>
<dbReference type="GeneID" id="109471439"/>
<dbReference type="InterPro" id="IPR006166">
    <property type="entry name" value="ERCC4_domain"/>
</dbReference>
<dbReference type="KEGG" id="bbel:109471439"/>
<gene>
    <name evidence="6" type="primary">LOC109471439</name>
</gene>
<feature type="compositionally biased region" description="Basic and acidic residues" evidence="3">
    <location>
        <begin position="928"/>
        <end position="937"/>
    </location>
</feature>
<dbReference type="InterPro" id="IPR003892">
    <property type="entry name" value="CUE"/>
</dbReference>
<keyword evidence="2" id="KW-0233">DNA recombination</keyword>
<keyword evidence="2" id="KW-0460">Magnesium</keyword>
<dbReference type="GO" id="GO:0005634">
    <property type="term" value="C:nucleus"/>
    <property type="evidence" value="ECO:0007669"/>
    <property type="project" value="UniProtKB-SubCell"/>
</dbReference>
<evidence type="ECO:0000256" key="3">
    <source>
        <dbReference type="SAM" id="MobiDB-lite"/>
    </source>
</evidence>
<keyword evidence="2" id="KW-0234">DNA repair</keyword>
<dbReference type="GO" id="GO:0031573">
    <property type="term" value="P:mitotic intra-S DNA damage checkpoint signaling"/>
    <property type="evidence" value="ECO:0007669"/>
    <property type="project" value="TreeGrafter"/>
</dbReference>
<dbReference type="OrthoDB" id="5963188at2759"/>
<sequence length="982" mass="109613">MADAGRKKYPDLRYKFIRGLIHHERNQRRAHYLKSAAEWTSRAIVSLELEEKPVKSVKQATKLEGIGGVLAEKLKTFEAAPGILTDPPPDGTFLSSAPALLVAMLNAKEELINEGDKQLLVPEPMLKVKAQAITQETFLQSTQHIVEGKEGNTGLCMAWWRLHVLIQRLYIKKRTLKKQPVYELLPAGEEVAHRLRGTKPGEAIQGQVVEKARSRSSSSAKPQPENSAHVPVEEDRALYTNDNGSDGIVLLVDVREWGGDRVKLGELHRYLCRLGVRHRTASLQCGDYSWVWKCAGEEHVLPVLVERKRADDLAWSLKDGRYFTQKEKMLEFRRRFSPYSLHCSLKYVLECTPEQYMVRCADGCRGVARCGNPTVEQLNNVLEELDDSDEFDLVRTENIEGTVEFLATVTVELQQRLDSGDFDTLAVGSHVEEQKSVITKKGSNLQGKVTSRIETSPDRSGIEIATTKYPSMPSPDTSPVRPLTTDSPQKSLLWNTAKTSPFKDAAEFKSKVRGYGSSPSPEKTMKDFFPVSPAKRGQGSEGKGNSCRKSLNSSLVKRTEEKPLLSPGRKRAAVKMPDFGENSPLPKVQAMYDPAEYTRNRYRGDFEETSLEDLDEDSQEVESEEKKNFPTQNSTIDNKPTPKTNFMYKRRLDSGFEDSIDKRCHSDMDGAVSKATSSGLNRKRPMASCSSVFACDSDSDNELPDITDNHLTSSKPSPRKQIKRENTAKDLIPNTFKKKSGLADTDNRFDGYRQGKGSMTSNATRKDLDTASKTRASATGIYTQENELETVSLLDDSQETKDSDEDYDLNLWSMSAQKQENSEEKSSSAYKSNTYIPNTTDTLRTKSIQQDSMRNSYTKLGPSLGNSAEPSTSGSAQPNKTDTFPTSSQELETISLLDDSQETRHSDDDDLEQETWPRPTDTGSTREGTVKTETADKKWSEKVQLVRAVLPQTEVGTVLMMLQNNDGNVEAVVSALLDQEVG</sequence>